<dbReference type="EMBL" id="BAAAQN010000070">
    <property type="protein sequence ID" value="GAA2058162.1"/>
    <property type="molecule type" value="Genomic_DNA"/>
</dbReference>
<feature type="transmembrane region" description="Helical" evidence="6">
    <location>
        <begin position="26"/>
        <end position="47"/>
    </location>
</feature>
<reference evidence="9" key="1">
    <citation type="journal article" date="2019" name="Int. J. Syst. Evol. Microbiol.">
        <title>The Global Catalogue of Microorganisms (GCM) 10K type strain sequencing project: providing services to taxonomists for standard genome sequencing and annotation.</title>
        <authorList>
            <consortium name="The Broad Institute Genomics Platform"/>
            <consortium name="The Broad Institute Genome Sequencing Center for Infectious Disease"/>
            <person name="Wu L."/>
            <person name="Ma J."/>
        </authorList>
    </citation>
    <scope>NUCLEOTIDE SEQUENCE [LARGE SCALE GENOMIC DNA]</scope>
    <source>
        <strain evidence="9">JCM 16014</strain>
    </source>
</reference>
<keyword evidence="9" id="KW-1185">Reference proteome</keyword>
<feature type="transmembrane region" description="Helical" evidence="6">
    <location>
        <begin position="128"/>
        <end position="147"/>
    </location>
</feature>
<feature type="domain" description="Peptidase S54 rhomboid" evidence="7">
    <location>
        <begin position="67"/>
        <end position="199"/>
    </location>
</feature>
<evidence type="ECO:0000256" key="5">
    <source>
        <dbReference type="SAM" id="MobiDB-lite"/>
    </source>
</evidence>
<dbReference type="PANTHER" id="PTHR43731">
    <property type="entry name" value="RHOMBOID PROTEASE"/>
    <property type="match status" value="1"/>
</dbReference>
<evidence type="ECO:0000313" key="9">
    <source>
        <dbReference type="Proteomes" id="UP001500751"/>
    </source>
</evidence>
<evidence type="ECO:0000256" key="4">
    <source>
        <dbReference type="ARBA" id="ARBA00023136"/>
    </source>
</evidence>
<accession>A0ABP5GXC5</accession>
<feature type="transmembrane region" description="Helical" evidence="6">
    <location>
        <begin position="103"/>
        <end position="122"/>
    </location>
</feature>
<dbReference type="InterPro" id="IPR050925">
    <property type="entry name" value="Rhomboid_protease_S54"/>
</dbReference>
<evidence type="ECO:0000256" key="3">
    <source>
        <dbReference type="ARBA" id="ARBA00022989"/>
    </source>
</evidence>
<dbReference type="Proteomes" id="UP001500751">
    <property type="component" value="Unassembled WGS sequence"/>
</dbReference>
<dbReference type="Pfam" id="PF01694">
    <property type="entry name" value="Rhomboid"/>
    <property type="match status" value="1"/>
</dbReference>
<dbReference type="InterPro" id="IPR035952">
    <property type="entry name" value="Rhomboid-like_sf"/>
</dbReference>
<evidence type="ECO:0000256" key="6">
    <source>
        <dbReference type="SAM" id="Phobius"/>
    </source>
</evidence>
<sequence>MGDPMSGEGSWDGRSAEEVLYEARKALYVMVGFIAVIWAAQVVNSALSYRLSNHFGIVPRDVGHLGDIFSAPFLHYSWQHIESNSGPLFVFGFLAAYRGVRKFLMVTLVIVCSSGLMVWFAQGNSNTVGASGLVYGYFAYVVVKGLFDRHLVDVLIGCVMALSYAYLLTAALPGVPHVSWLGHLGGAIGGVLAGWLLRERGAAALGAREDRELAGVGGGGAGGGAEKALGDTAVLPTPKGDGGRKSAKSGSLPGSPRSDLFKELDDLGL</sequence>
<keyword evidence="4 6" id="KW-0472">Membrane</keyword>
<dbReference type="InterPro" id="IPR022764">
    <property type="entry name" value="Peptidase_S54_rhomboid_dom"/>
</dbReference>
<evidence type="ECO:0000256" key="2">
    <source>
        <dbReference type="ARBA" id="ARBA00022692"/>
    </source>
</evidence>
<dbReference type="Gene3D" id="1.20.1540.10">
    <property type="entry name" value="Rhomboid-like"/>
    <property type="match status" value="1"/>
</dbReference>
<feature type="compositionally biased region" description="Gly residues" evidence="5">
    <location>
        <begin position="216"/>
        <end position="225"/>
    </location>
</feature>
<evidence type="ECO:0000313" key="8">
    <source>
        <dbReference type="EMBL" id="GAA2058162.1"/>
    </source>
</evidence>
<keyword evidence="2 6" id="KW-0812">Transmembrane</keyword>
<evidence type="ECO:0000256" key="1">
    <source>
        <dbReference type="ARBA" id="ARBA00004141"/>
    </source>
</evidence>
<organism evidence="8 9">
    <name type="scientific">Catenulispora yoronensis</name>
    <dbReference type="NCBI Taxonomy" id="450799"/>
    <lineage>
        <taxon>Bacteria</taxon>
        <taxon>Bacillati</taxon>
        <taxon>Actinomycetota</taxon>
        <taxon>Actinomycetes</taxon>
        <taxon>Catenulisporales</taxon>
        <taxon>Catenulisporaceae</taxon>
        <taxon>Catenulispora</taxon>
    </lineage>
</organism>
<keyword evidence="3 6" id="KW-1133">Transmembrane helix</keyword>
<dbReference type="SUPFAM" id="SSF144091">
    <property type="entry name" value="Rhomboid-like"/>
    <property type="match status" value="1"/>
</dbReference>
<proteinExistence type="predicted"/>
<protein>
    <recommendedName>
        <fullName evidence="7">Peptidase S54 rhomboid domain-containing protein</fullName>
    </recommendedName>
</protein>
<feature type="transmembrane region" description="Helical" evidence="6">
    <location>
        <begin position="154"/>
        <end position="172"/>
    </location>
</feature>
<feature type="transmembrane region" description="Helical" evidence="6">
    <location>
        <begin position="178"/>
        <end position="197"/>
    </location>
</feature>
<feature type="region of interest" description="Disordered" evidence="5">
    <location>
        <begin position="216"/>
        <end position="259"/>
    </location>
</feature>
<dbReference type="PANTHER" id="PTHR43731:SF9">
    <property type="entry name" value="SLR1461 PROTEIN"/>
    <property type="match status" value="1"/>
</dbReference>
<gene>
    <name evidence="8" type="ORF">GCM10009839_79780</name>
</gene>
<name>A0ABP5GXC5_9ACTN</name>
<evidence type="ECO:0000259" key="7">
    <source>
        <dbReference type="Pfam" id="PF01694"/>
    </source>
</evidence>
<comment type="caution">
    <text evidence="8">The sequence shown here is derived from an EMBL/GenBank/DDBJ whole genome shotgun (WGS) entry which is preliminary data.</text>
</comment>
<comment type="subcellular location">
    <subcellularLocation>
        <location evidence="1">Membrane</location>
        <topology evidence="1">Multi-pass membrane protein</topology>
    </subcellularLocation>
</comment>